<dbReference type="EMBL" id="WUBI01000001">
    <property type="protein sequence ID" value="MWV43338.1"/>
    <property type="molecule type" value="Genomic_DNA"/>
</dbReference>
<keyword evidence="1" id="KW-1133">Transmembrane helix</keyword>
<sequence length="71" mass="7898">MKKGIWVIICSLIITAFSSYRLWAIDQPKVGPVGDGIIPDYAYTEIYIGIYIGIGTLLLGILQIILEKVKK</sequence>
<proteinExistence type="predicted"/>
<accession>A0A7X3IG65</accession>
<feature type="transmembrane region" description="Helical" evidence="1">
    <location>
        <begin position="48"/>
        <end position="66"/>
    </location>
</feature>
<evidence type="ECO:0000313" key="3">
    <source>
        <dbReference type="Proteomes" id="UP000460318"/>
    </source>
</evidence>
<dbReference type="RefSeq" id="WP_160496847.1">
    <property type="nucleotide sequence ID" value="NZ_WUBI01000001.1"/>
</dbReference>
<dbReference type="AlphaFoldDB" id="A0A7X3IG65"/>
<keyword evidence="1" id="KW-0472">Membrane</keyword>
<name>A0A7X3IG65_9BACL</name>
<reference evidence="2 3" key="1">
    <citation type="submission" date="2019-12" db="EMBL/GenBank/DDBJ databases">
        <title>Paenibacillus sp. nov., an endophytic bacterium isolated from the stem of Dendrobium.</title>
        <authorList>
            <person name="Zhao R."/>
        </authorList>
    </citation>
    <scope>NUCLEOTIDE SEQUENCE [LARGE SCALE GENOMIC DNA]</scope>
    <source>
        <strain evidence="2 3">HJL G12</strain>
    </source>
</reference>
<evidence type="ECO:0000313" key="2">
    <source>
        <dbReference type="EMBL" id="MWV43338.1"/>
    </source>
</evidence>
<gene>
    <name evidence="2" type="ORF">GRF59_06800</name>
</gene>
<protein>
    <submittedName>
        <fullName evidence="2">Uncharacterized protein</fullName>
    </submittedName>
</protein>
<dbReference type="Proteomes" id="UP000460318">
    <property type="component" value="Unassembled WGS sequence"/>
</dbReference>
<keyword evidence="1" id="KW-0812">Transmembrane</keyword>
<comment type="caution">
    <text evidence="2">The sequence shown here is derived from an EMBL/GenBank/DDBJ whole genome shotgun (WGS) entry which is preliminary data.</text>
</comment>
<evidence type="ECO:0000256" key="1">
    <source>
        <dbReference type="SAM" id="Phobius"/>
    </source>
</evidence>
<keyword evidence="3" id="KW-1185">Reference proteome</keyword>
<organism evidence="2 3">
    <name type="scientific">Paenibacillus dendrobii</name>
    <dbReference type="NCBI Taxonomy" id="2691084"/>
    <lineage>
        <taxon>Bacteria</taxon>
        <taxon>Bacillati</taxon>
        <taxon>Bacillota</taxon>
        <taxon>Bacilli</taxon>
        <taxon>Bacillales</taxon>
        <taxon>Paenibacillaceae</taxon>
        <taxon>Paenibacillus</taxon>
    </lineage>
</organism>